<dbReference type="PANTHER" id="PTHR22895:SF0">
    <property type="entry name" value="ARMADILLO REPEAT-CONTAINING PROTEIN 6"/>
    <property type="match status" value="1"/>
</dbReference>
<dbReference type="RefSeq" id="XP_012770027.1">
    <property type="nucleotide sequence ID" value="XM_012914573.1"/>
</dbReference>
<evidence type="ECO:0000313" key="3">
    <source>
        <dbReference type="Proteomes" id="UP000033188"/>
    </source>
</evidence>
<dbReference type="SMART" id="SM00185">
    <property type="entry name" value="ARM"/>
    <property type="match status" value="8"/>
</dbReference>
<dbReference type="OrthoDB" id="7537227at2759"/>
<evidence type="ECO:0000256" key="1">
    <source>
        <dbReference type="ARBA" id="ARBA00022737"/>
    </source>
</evidence>
<gene>
    <name evidence="2" type="ORF">BBBOND_0403290</name>
</gene>
<dbReference type="STRING" id="5866.A0A061DB00"/>
<accession>A0A061DB00</accession>
<organism evidence="2 3">
    <name type="scientific">Babesia bigemina</name>
    <dbReference type="NCBI Taxonomy" id="5866"/>
    <lineage>
        <taxon>Eukaryota</taxon>
        <taxon>Sar</taxon>
        <taxon>Alveolata</taxon>
        <taxon>Apicomplexa</taxon>
        <taxon>Aconoidasida</taxon>
        <taxon>Piroplasmida</taxon>
        <taxon>Babesiidae</taxon>
        <taxon>Babesia</taxon>
    </lineage>
</organism>
<dbReference type="InterPro" id="IPR011989">
    <property type="entry name" value="ARM-like"/>
</dbReference>
<dbReference type="OMA" id="YVNGVHD"/>
<protein>
    <recommendedName>
        <fullName evidence="4">Anonymous antigen-1</fullName>
    </recommendedName>
</protein>
<evidence type="ECO:0008006" key="4">
    <source>
        <dbReference type="Google" id="ProtNLM"/>
    </source>
</evidence>
<name>A0A061DB00_BABBI</name>
<dbReference type="InterPro" id="IPR000225">
    <property type="entry name" value="Armadillo"/>
</dbReference>
<dbReference type="PANTHER" id="PTHR22895">
    <property type="entry name" value="ARMADILLO REPEAT-CONTAINING PROTEIN 6"/>
    <property type="match status" value="1"/>
</dbReference>
<sequence length="2592" mass="283408">MAVSRMRRTADGGVAQAVASVKEHQKFKKMLMFGMRSLSDFCNPQLQIHVDNALDALNRNVLPSIVTALSNFGDDEDIIFSCSQILQAMARACMEESENPEISQKFLKEGGMTAVELILNQCPQDDTVLGYCYAVIECFSASNSLADGGASLTGTICKSVRNKESMPVPVATRALVCLSAICASSSGPAKMKQHEGMAVLLQLCLLLPTEQPSIGVVERSMKAATAVAAAKMVDQSSLDPVIQVIEKFKTSKIVLSHGSDIVKSLVSTASLKQSLQDIQKCAAGSPEHKAAVDTLRSLSYISSVGEQLAKDGALGLMVDLIKNAVSQMETHKEVMVNVISVAARILGSVAANRSYCEEVVNKGGVDNLVAAMQVCMEYPSCIASIGDALAQLLQAGPAAYLKTDAVAVALPILYQLSDKEDVASSLMAFVAAASQKDELQPAFISNKVVEIMCTCCQYHSENLPLHLNIIQVLNRFSSQVKDLSLVYEYGGLQGIAMSMAAHYRSDKYCLEVLALLLTFACTPEAHQYMTTGEESIIDIILQLMLEHQEIEAITSSAVKVLEILSTEEDVQRTMKGLSLSLQTSRDNPDGAYAKIAAVTGLSRIARLRPSILSSGMPKEIMKSVSTWVESSNFEGRSKLTKAAMQSAVVASEDAAECVAMIQKVCDLACLPQVKRVIDLEGADDNFLLHCTGALRQMCSVERTYSPEECTTVVESINRVMRKHVDIKNAETQCIEALHDFVQVTGKNGIEALISTGAIVGVVGYLIKIPMYLPCQIAGVGFLLACAKMDYRALECLKQCNCYQLLRALNRTHKKSRKLKAMVGVLMTMIMPPEAFEAELTQLLIDMAKGQETNDIVAVHTALMSMNQLLVAKECIRIAARLGVPEALTKACTWTLKNKALAAKVQVVEPGDLAGKDLVDGILFEVAQANFNMGQNRNGLIAMTKQQSHLTSLTVYQSLESPVTTMVEDGACAALDGMTLLFLHNRANVEEALQNDVLAKVCRGFTMFQGCPNVIRSICRCLASMCITEARVKSLVESPDFVKLTNNLVSLVNSDNNEVALNALKAISELLKVNSDVLLNYFATKTNTIPVLFHKIEVHPEDPKIVALSASCLNCYGKNVGNGRKDIPAVLSNITRALKENKNVGTTVLPILRLLLNLANQETKQALKSSGVMEIVSDVMMIHIDDEEIAAAGGELFGFLGAEAQIRALMRSVIDTVKVQQDDMAQQVDSMCIRLAMYLLSPLENRADALAETEEFLGALNTCIAYAADNKNLVANATLVSRRLCDSVIEDFEDQFGAWAVANSSNLQQIISVLNSEYGASNVKFLCHAYRVFTCCAVNPYVTDLMQAECETVLPRSIELLDRYQGNAEVCHAILEFLNHLSKSPATENSAQNSGSQLIYSVCQQNNADMISIASNLMINHKNADNVVIPAMQLIGELVGGGSYQADKAAVAAAMSAAERVCLGDVSHQRKLAYMEMVARVLGSLETKDAHRLMENVVQMMNAGVIERNPATLAAYARLLAGAILADPENKDNMQQLNKMGAIKVLADLLDDRSLFDKATVLTVLQSLQSCVNGAPASAVLVLKEALPKLIENGSDLLTNDPDCSNAFCDLLLDAVKIEGVGRVLGGMEPVMNQLHNLQMKAKDAGNKELESRVLQILKGIAADQPKIRNCKSIYLMLEERKSEGQTISIAQAMELADDANFLLKTMTAYNNKVLAYEEDNGKDFIYGSMAFELLYSVVDNCQYLTDNGVLETQMDSLSKQTHLNISNSISAALCAGCLHPVFVAKILTRPNSVKQIGDYLKRVHSGNGMIVPATSEGSDNIAEVVLINALLLVERSAVNRRIYLKSDVINTVVDVWDAYDQHKYETPRLLRQTFRTLRKIVAEGHLDIMLKCNMVARIKQILATTEDVNLIPDALFLVGSMAVVKQIKTQICELGLLDGIVHLMERHVGNPDSPNAIITNTCLALANACIGHRQATDRFLQLKGPELNVRILREYAESHEITNGASILLCNMLYKNDNLKGTYGKLGAPEALVRCLRAYAGSNQGFAIRCIESLFKAISNLALYASNVALFLSAGIEDSFRAWLADLEPSFSDAQLKTGLQTLSNLVMDNREENMRKFSVVLPPVLKVLAQDRQDSKVALLLFDILASLCRLPDNSNTFLESGGAEMCIQTMRRVSYDLVTLTLGINLLAIQAGNPAGARKLLELDVFSLLVANLTFEEHTPEMNDILIASLRCLRKLVNCAEMVYLFCSQDGLAATIAVSRKTQQHPVILIESLRLILGMLQLTEGKEAGAAPAWENIGMEKEDIDTLLGIVCVCGANEQAQKMARLQKILFSVIAYFLSQGLGNEALIVNNFSAIGNTYLTNFPSAIDVITLMTVLLENVFTAPVEVRNNLLSREMVKRYRDVVSALPKKKPEEKTFYTRCQTLVNALASSEERTLESTGHFDIALSEWNVDPYPHGIHDLPEPVKQSLRTGGRVKGYIRDSTTRVGIRWRSSQDLNYLEWGPEEEEYPYRIAIRCIRNIARGLRHPTLEAANAKEPRKVNNNNCFCILGSATEDFPDGFALPIKCKNVKERDAVVELLVQWRDAATYNY</sequence>
<dbReference type="Gene3D" id="1.25.10.10">
    <property type="entry name" value="Leucine-rich Repeat Variant"/>
    <property type="match status" value="5"/>
</dbReference>
<keyword evidence="3" id="KW-1185">Reference proteome</keyword>
<dbReference type="InterPro" id="IPR016024">
    <property type="entry name" value="ARM-type_fold"/>
</dbReference>
<dbReference type="KEGG" id="bbig:BBBOND_0403290"/>
<dbReference type="Proteomes" id="UP000033188">
    <property type="component" value="Chromosome 4"/>
</dbReference>
<dbReference type="VEuPathDB" id="PiroplasmaDB:BBBOND_0403290"/>
<keyword evidence="1" id="KW-0677">Repeat</keyword>
<dbReference type="EMBL" id="LK391710">
    <property type="protein sequence ID" value="CDR97841.1"/>
    <property type="molecule type" value="Genomic_DNA"/>
</dbReference>
<evidence type="ECO:0000313" key="2">
    <source>
        <dbReference type="EMBL" id="CDR97841.1"/>
    </source>
</evidence>
<dbReference type="GeneID" id="24566382"/>
<reference evidence="3" key="1">
    <citation type="journal article" date="2014" name="Nucleic Acids Res.">
        <title>The evolutionary dynamics of variant antigen genes in Babesia reveal a history of genomic innovation underlying host-parasite interaction.</title>
        <authorList>
            <person name="Jackson A.P."/>
            <person name="Otto T.D."/>
            <person name="Darby A."/>
            <person name="Ramaprasad A."/>
            <person name="Xia D."/>
            <person name="Echaide I.E."/>
            <person name="Farber M."/>
            <person name="Gahlot S."/>
            <person name="Gamble J."/>
            <person name="Gupta D."/>
            <person name="Gupta Y."/>
            <person name="Jackson L."/>
            <person name="Malandrin L."/>
            <person name="Malas T.B."/>
            <person name="Moussa E."/>
            <person name="Nair M."/>
            <person name="Reid A.J."/>
            <person name="Sanders M."/>
            <person name="Sharma J."/>
            <person name="Tracey A."/>
            <person name="Quail M.A."/>
            <person name="Weir W."/>
            <person name="Wastling J.M."/>
            <person name="Hall N."/>
            <person name="Willadsen P."/>
            <person name="Lingelbach K."/>
            <person name="Shiels B."/>
            <person name="Tait A."/>
            <person name="Berriman M."/>
            <person name="Allred D.R."/>
            <person name="Pain A."/>
        </authorList>
    </citation>
    <scope>NUCLEOTIDE SEQUENCE [LARGE SCALE GENOMIC DNA]</scope>
    <source>
        <strain evidence="3">Bond</strain>
    </source>
</reference>
<proteinExistence type="predicted"/>
<dbReference type="SUPFAM" id="SSF48371">
    <property type="entry name" value="ARM repeat"/>
    <property type="match status" value="5"/>
</dbReference>